<name>A0A3D9BAQ5_9FLAO</name>
<gene>
    <name evidence="1" type="ORF">DRF68_09055</name>
</gene>
<organism evidence="1 2">
    <name type="scientific">Candidatus Chryseobacterium massiliense</name>
    <dbReference type="NCBI Taxonomy" id="204089"/>
    <lineage>
        <taxon>Bacteria</taxon>
        <taxon>Pseudomonadati</taxon>
        <taxon>Bacteroidota</taxon>
        <taxon>Flavobacteriia</taxon>
        <taxon>Flavobacteriales</taxon>
        <taxon>Weeksellaceae</taxon>
        <taxon>Chryseobacterium group</taxon>
        <taxon>Chryseobacterium</taxon>
    </lineage>
</organism>
<reference evidence="1 2" key="1">
    <citation type="journal article" date="2004" name="Emerg. Infect. Dis.">
        <title>Amoebae-resisting bacteria isolated from human nasal swabs by amoebal coculture.</title>
        <authorList>
            <person name="Greub G."/>
            <person name="La Scola B."/>
            <person name="Raoult D."/>
        </authorList>
    </citation>
    <scope>NUCLEOTIDE SEQUENCE [LARGE SCALE GENOMIC DNA]</scope>
    <source>
        <strain evidence="1 2">CCUG 51329</strain>
    </source>
</reference>
<dbReference type="RefSeq" id="WP_116098436.1">
    <property type="nucleotide sequence ID" value="NZ_QNVU01000014.1"/>
</dbReference>
<dbReference type="AlphaFoldDB" id="A0A3D9BAQ5"/>
<evidence type="ECO:0000313" key="1">
    <source>
        <dbReference type="EMBL" id="REC50633.1"/>
    </source>
</evidence>
<accession>A0A3D9BAQ5</accession>
<dbReference type="Proteomes" id="UP000256924">
    <property type="component" value="Unassembled WGS sequence"/>
</dbReference>
<keyword evidence="2" id="KW-1185">Reference proteome</keyword>
<protein>
    <recommendedName>
        <fullName evidence="3">HNH endonuclease</fullName>
    </recommendedName>
</protein>
<dbReference type="EMBL" id="QNVU01000014">
    <property type="protein sequence ID" value="REC50633.1"/>
    <property type="molecule type" value="Genomic_DNA"/>
</dbReference>
<comment type="caution">
    <text evidence="1">The sequence shown here is derived from an EMBL/GenBank/DDBJ whole genome shotgun (WGS) entry which is preliminary data.</text>
</comment>
<proteinExistence type="predicted"/>
<evidence type="ECO:0008006" key="3">
    <source>
        <dbReference type="Google" id="ProtNLM"/>
    </source>
</evidence>
<evidence type="ECO:0000313" key="2">
    <source>
        <dbReference type="Proteomes" id="UP000256924"/>
    </source>
</evidence>
<sequence length="239" mass="28173">MLKISSQSDRRYDNICCYCQTTILHNKTRDHIPSKVLLDEPFPNNLPIAFCCQQCNQGFSADEEYFACLLEYIVCEAKDSNLIQREKIRRILHKKPHLRKRIEKNISHENNIFTIKLEKKSINSILKKLFYGHLSFELSNPYIETPSYIGFDLIDNLTNSEFDTFFASEEIEIAPEIGTRASLNYFLRKNFPTSNWKIVQENNYQYKVNIYSEEIVVKILMRNKLCLTAIWNNKISDNH</sequence>